<dbReference type="RefSeq" id="XP_014254783.1">
    <property type="nucleotide sequence ID" value="XM_014399297.1"/>
</dbReference>
<dbReference type="OMA" id="CETRPLN"/>
<comment type="similarity">
    <text evidence="6">Belongs to the eIF-2B alpha/beta/delta subunits family. MtnA subfamily.</text>
</comment>
<dbReference type="InterPro" id="IPR027363">
    <property type="entry name" value="M1Pi_N"/>
</dbReference>
<feature type="active site" description="Proton donor" evidence="6">
    <location>
        <position position="246"/>
    </location>
</feature>
<dbReference type="SUPFAM" id="SSF100950">
    <property type="entry name" value="NagB/RpiA/CoA transferase-like"/>
    <property type="match status" value="1"/>
</dbReference>
<dbReference type="NCBIfam" id="TIGR00524">
    <property type="entry name" value="eIF-2B_rel"/>
    <property type="match status" value="1"/>
</dbReference>
<comment type="catalytic activity">
    <reaction evidence="6">
        <text>5-(methylsulfanyl)-alpha-D-ribose 1-phosphate = 5-(methylsulfanyl)-D-ribulose 1-phosphate</text>
        <dbReference type="Rhea" id="RHEA:19989"/>
        <dbReference type="ChEBI" id="CHEBI:58533"/>
        <dbReference type="ChEBI" id="CHEBI:58548"/>
        <dbReference type="EC" id="5.3.1.23"/>
    </reaction>
</comment>
<evidence type="ECO:0000256" key="1">
    <source>
        <dbReference type="ARBA" id="ARBA00022490"/>
    </source>
</evidence>
<dbReference type="InterPro" id="IPR042529">
    <property type="entry name" value="IF_2B-like_C"/>
</dbReference>
<accession>A0A8I6TJB0</accession>
<evidence type="ECO:0000313" key="8">
    <source>
        <dbReference type="Proteomes" id="UP000494040"/>
    </source>
</evidence>
<dbReference type="AlphaFoldDB" id="A0A8I6TJB0"/>
<evidence type="ECO:0000256" key="6">
    <source>
        <dbReference type="HAMAP-Rule" id="MF_03119"/>
    </source>
</evidence>
<dbReference type="Proteomes" id="UP000494040">
    <property type="component" value="Unassembled WGS sequence"/>
</dbReference>
<keyword evidence="8" id="KW-1185">Reference proteome</keyword>
<dbReference type="PANTHER" id="PTHR43475:SF1">
    <property type="entry name" value="METHYLTHIORIBOSE-1-PHOSPHATE ISOMERASE"/>
    <property type="match status" value="1"/>
</dbReference>
<evidence type="ECO:0000256" key="2">
    <source>
        <dbReference type="ARBA" id="ARBA00022605"/>
    </source>
</evidence>
<dbReference type="UniPathway" id="UPA00904">
    <property type="reaction ID" value="UER00874"/>
</dbReference>
<dbReference type="EnsemblMetazoa" id="XM_014399297.1">
    <property type="protein sequence ID" value="XP_014254783.1"/>
    <property type="gene ID" value="LOC106669665"/>
</dbReference>
<dbReference type="GeneID" id="106669665"/>
<comment type="subcellular location">
    <subcellularLocation>
        <location evidence="6">Cytoplasm</location>
    </subcellularLocation>
    <subcellularLocation>
        <location evidence="6">Nucleus</location>
    </subcellularLocation>
</comment>
<dbReference type="NCBIfam" id="NF004326">
    <property type="entry name" value="PRK05720.1"/>
    <property type="match status" value="1"/>
</dbReference>
<dbReference type="InterPro" id="IPR005251">
    <property type="entry name" value="IF-M1Pi"/>
</dbReference>
<dbReference type="Gene3D" id="1.20.120.420">
    <property type="entry name" value="translation initiation factor eif-2b, domain 1"/>
    <property type="match status" value="1"/>
</dbReference>
<dbReference type="Pfam" id="PF01008">
    <property type="entry name" value="IF-2B"/>
    <property type="match status" value="1"/>
</dbReference>
<name>A0A8I6TJB0_CIMLE</name>
<keyword evidence="5 6" id="KW-0539">Nucleus</keyword>
<dbReference type="GO" id="GO:0046523">
    <property type="term" value="F:S-methyl-5-thioribose-1-phosphate isomerase activity"/>
    <property type="evidence" value="ECO:0007669"/>
    <property type="project" value="UniProtKB-UniRule"/>
</dbReference>
<dbReference type="OrthoDB" id="2461at2759"/>
<dbReference type="GO" id="GO:0019509">
    <property type="term" value="P:L-methionine salvage from methylthioadenosine"/>
    <property type="evidence" value="ECO:0007669"/>
    <property type="project" value="UniProtKB-UniRule"/>
</dbReference>
<organism evidence="7 8">
    <name type="scientific">Cimex lectularius</name>
    <name type="common">Bed bug</name>
    <name type="synonym">Acanthia lectularia</name>
    <dbReference type="NCBI Taxonomy" id="79782"/>
    <lineage>
        <taxon>Eukaryota</taxon>
        <taxon>Metazoa</taxon>
        <taxon>Ecdysozoa</taxon>
        <taxon>Arthropoda</taxon>
        <taxon>Hexapoda</taxon>
        <taxon>Insecta</taxon>
        <taxon>Pterygota</taxon>
        <taxon>Neoptera</taxon>
        <taxon>Paraneoptera</taxon>
        <taxon>Hemiptera</taxon>
        <taxon>Heteroptera</taxon>
        <taxon>Panheteroptera</taxon>
        <taxon>Cimicomorpha</taxon>
        <taxon>Cimicidae</taxon>
        <taxon>Cimex</taxon>
    </lineage>
</organism>
<dbReference type="Gene3D" id="3.40.50.10470">
    <property type="entry name" value="Translation initiation factor eif-2b, domain 2"/>
    <property type="match status" value="1"/>
</dbReference>
<evidence type="ECO:0000313" key="7">
    <source>
        <dbReference type="EnsemblMetazoa" id="XP_014254783.1"/>
    </source>
</evidence>
<evidence type="ECO:0000256" key="5">
    <source>
        <dbReference type="ARBA" id="ARBA00023242"/>
    </source>
</evidence>
<dbReference type="FunFam" id="1.20.120.420:FF:000003">
    <property type="entry name" value="Methylthioribose-1-phosphate isomerase"/>
    <property type="match status" value="1"/>
</dbReference>
<dbReference type="InterPro" id="IPR011559">
    <property type="entry name" value="Initiation_fac_2B_a/b/d"/>
</dbReference>
<dbReference type="PANTHER" id="PTHR43475">
    <property type="entry name" value="METHYLTHIORIBOSE-1-PHOSPHATE ISOMERASE"/>
    <property type="match status" value="1"/>
</dbReference>
<protein>
    <recommendedName>
        <fullName evidence="6">Methylthioribose-1-phosphate isomerase</fullName>
        <shortName evidence="6">M1Pi</shortName>
        <shortName evidence="6">MTR-1-P isomerase</shortName>
        <ecNumber evidence="6">5.3.1.23</ecNumber>
    </recommendedName>
    <alternativeName>
        <fullName evidence="6">S-methyl-5-thioribose-1-phosphate isomerase</fullName>
    </alternativeName>
    <alternativeName>
        <fullName evidence="6">Translation initiation factor eIF-2B subunit alpha/beta/delta-like protein</fullName>
    </alternativeName>
</protein>
<keyword evidence="2 6" id="KW-0028">Amino-acid biosynthesis</keyword>
<dbReference type="InterPro" id="IPR000649">
    <property type="entry name" value="IF-2B-related"/>
</dbReference>
<comment type="function">
    <text evidence="6">Catalyzes the interconversion of methylthioribose-1-phosphate (MTR-1-P) into methylthioribulose-1-phosphate (MTRu-1-P).</text>
</comment>
<keyword evidence="1 6" id="KW-0963">Cytoplasm</keyword>
<dbReference type="GO" id="GO:0005737">
    <property type="term" value="C:cytoplasm"/>
    <property type="evidence" value="ECO:0007669"/>
    <property type="project" value="UniProtKB-SubCell"/>
</dbReference>
<keyword evidence="4 6" id="KW-0413">Isomerase</keyword>
<dbReference type="GO" id="GO:0005634">
    <property type="term" value="C:nucleus"/>
    <property type="evidence" value="ECO:0007669"/>
    <property type="project" value="UniProtKB-SubCell"/>
</dbReference>
<comment type="pathway">
    <text evidence="6">Amino-acid biosynthesis; L-methionine biosynthesis via salvage pathway; L-methionine from S-methyl-5-thio-alpha-D-ribose 1-phosphate: step 1/6.</text>
</comment>
<sequence>MPLQAIKYKNGRLEILDQLLLPQCSKYTEIKNVSDGWNAIKSMNVRGAPAIAIVGCLSLAVELRQKNFNGKQEMLEEITKKLEYQITSRPTAVNMAKEADGIIKLCEQLNKDDKVDVETMKNSLLAKIEAMLEEDIFKNKEIGRYGADAILSTCDNKKKLNVLTHCNTGTLATAGYGTALGVIRRLHELQAIERAYCTETRPYMQGSRLTAYELVYEKIPSTLICDSAVAALFKEVNISAVVVGADRVAANGDTANKIGTYQLAVLCHYHGIPFYVCSPLSTIDFTMECGKCIKIEERPDAEMTDVLGKRIAAPGIKCWNPAFDVTPASLITGIITEKGVFKPENLKELQGSHKM</sequence>
<dbReference type="HAMAP" id="MF_01678">
    <property type="entry name" value="Salvage_MtnA"/>
    <property type="match status" value="1"/>
</dbReference>
<keyword evidence="3 6" id="KW-0486">Methionine biosynthesis</keyword>
<evidence type="ECO:0000256" key="3">
    <source>
        <dbReference type="ARBA" id="ARBA00023167"/>
    </source>
</evidence>
<feature type="site" description="Transition state stabilizer" evidence="6">
    <location>
        <position position="166"/>
    </location>
</feature>
<dbReference type="EC" id="5.3.1.23" evidence="6"/>
<evidence type="ECO:0000256" key="4">
    <source>
        <dbReference type="ARBA" id="ARBA00023235"/>
    </source>
</evidence>
<reference evidence="7" key="1">
    <citation type="submission" date="2022-01" db="UniProtKB">
        <authorList>
            <consortium name="EnsemblMetazoa"/>
        </authorList>
    </citation>
    <scope>IDENTIFICATION</scope>
</reference>
<dbReference type="KEGG" id="clec:106669665"/>
<dbReference type="InterPro" id="IPR037171">
    <property type="entry name" value="NagB/RpiA_transferase-like"/>
</dbReference>
<dbReference type="FunFam" id="3.40.50.10470:FF:000003">
    <property type="entry name" value="Methylthioribose-1-phosphate isomerase"/>
    <property type="match status" value="1"/>
</dbReference>
<dbReference type="NCBIfam" id="TIGR00512">
    <property type="entry name" value="salvage_mtnA"/>
    <property type="match status" value="1"/>
</dbReference>
<proteinExistence type="inferred from homology"/>